<evidence type="ECO:0000313" key="1">
    <source>
        <dbReference type="EMBL" id="XDQ07364.1"/>
    </source>
</evidence>
<accession>A0AB39MMW4</accession>
<name>A0AB39MMW4_9ACTN</name>
<proteinExistence type="predicted"/>
<sequence length="42" mass="4467">MKAKAALTCTVGVSGHRAAIGIHVGRRRTTRAEPVLELAVIR</sequence>
<protein>
    <recommendedName>
        <fullName evidence="2">Transposase</fullName>
    </recommendedName>
</protein>
<evidence type="ECO:0008006" key="2">
    <source>
        <dbReference type="Google" id="ProtNLM"/>
    </source>
</evidence>
<dbReference type="AlphaFoldDB" id="A0AB39MMW4"/>
<dbReference type="RefSeq" id="WP_369192149.1">
    <property type="nucleotide sequence ID" value="NZ_CP163431.1"/>
</dbReference>
<organism evidence="1">
    <name type="scientific">Streptomyces sp. R08</name>
    <dbReference type="NCBI Taxonomy" id="3238624"/>
    <lineage>
        <taxon>Bacteria</taxon>
        <taxon>Bacillati</taxon>
        <taxon>Actinomycetota</taxon>
        <taxon>Actinomycetes</taxon>
        <taxon>Kitasatosporales</taxon>
        <taxon>Streptomycetaceae</taxon>
        <taxon>Streptomyces</taxon>
    </lineage>
</organism>
<dbReference type="EMBL" id="CP163431">
    <property type="protein sequence ID" value="XDQ07364.1"/>
    <property type="molecule type" value="Genomic_DNA"/>
</dbReference>
<gene>
    <name evidence="1" type="ORF">AB5J58_47405</name>
</gene>
<reference evidence="1" key="1">
    <citation type="submission" date="2024-07" db="EMBL/GenBank/DDBJ databases">
        <authorList>
            <person name="Yu S.T."/>
        </authorList>
    </citation>
    <scope>NUCLEOTIDE SEQUENCE</scope>
    <source>
        <strain evidence="1">R08</strain>
    </source>
</reference>